<gene>
    <name evidence="2" type="ORF">BcellWH2_02288</name>
</gene>
<keyword evidence="1" id="KW-0812">Transmembrane</keyword>
<evidence type="ECO:0000256" key="1">
    <source>
        <dbReference type="SAM" id="Phobius"/>
    </source>
</evidence>
<accession>A0A0P0GB98</accession>
<keyword evidence="1" id="KW-0472">Membrane</keyword>
<dbReference type="Proteomes" id="UP000061809">
    <property type="component" value="Chromosome"/>
</dbReference>
<feature type="transmembrane region" description="Helical" evidence="1">
    <location>
        <begin position="57"/>
        <end position="74"/>
    </location>
</feature>
<dbReference type="EMBL" id="CP012801">
    <property type="protein sequence ID" value="ALJ59528.1"/>
    <property type="molecule type" value="Genomic_DNA"/>
</dbReference>
<keyword evidence="1" id="KW-1133">Transmembrane helix</keyword>
<evidence type="ECO:0000313" key="3">
    <source>
        <dbReference type="Proteomes" id="UP000061809"/>
    </source>
</evidence>
<protein>
    <submittedName>
        <fullName evidence="2">Uncharacterized protein</fullName>
    </submittedName>
</protein>
<dbReference type="RefSeq" id="WP_029426048.1">
    <property type="nucleotide sequence ID" value="NZ_JBEJJS010000001.1"/>
</dbReference>
<reference evidence="2 3" key="1">
    <citation type="journal article" date="2015" name="Science">
        <title>Genetic determinants of in vivo fitness and diet responsiveness in multiple human gut Bacteroides.</title>
        <authorList>
            <person name="Wu M."/>
            <person name="McNulty N.P."/>
            <person name="Rodionov D.A."/>
            <person name="Khoroshkin M.S."/>
            <person name="Griffin N.W."/>
            <person name="Cheng J."/>
            <person name="Latreille P."/>
            <person name="Kerstetter R.A."/>
            <person name="Terrapon N."/>
            <person name="Henrissat B."/>
            <person name="Osterman A.L."/>
            <person name="Gordon J.I."/>
        </authorList>
    </citation>
    <scope>NUCLEOTIDE SEQUENCE [LARGE SCALE GENOMIC DNA]</scope>
    <source>
        <strain evidence="2 3">WH2</strain>
    </source>
</reference>
<sequence>MNIEITIFRRNFSNVTDTLFTTLIPLEEYKLDKKKFKEVVLSNDEPFGGWGLGMSNILYIYQVFLFVVVHSVAFL</sequence>
<name>A0A0P0GB98_9BACE</name>
<organism evidence="2 3">
    <name type="scientific">Bacteroides cellulosilyticus</name>
    <dbReference type="NCBI Taxonomy" id="246787"/>
    <lineage>
        <taxon>Bacteria</taxon>
        <taxon>Pseudomonadati</taxon>
        <taxon>Bacteroidota</taxon>
        <taxon>Bacteroidia</taxon>
        <taxon>Bacteroidales</taxon>
        <taxon>Bacteroidaceae</taxon>
        <taxon>Bacteroides</taxon>
    </lineage>
</organism>
<evidence type="ECO:0000313" key="2">
    <source>
        <dbReference type="EMBL" id="ALJ59528.1"/>
    </source>
</evidence>
<dbReference type="AlphaFoldDB" id="A0A0P0GB98"/>
<dbReference type="KEGG" id="bcel:BcellWH2_02288"/>
<dbReference type="PATRIC" id="fig|246787.4.peg.2349"/>
<proteinExistence type="predicted"/>